<reference evidence="2 3" key="1">
    <citation type="submission" date="2016-11" db="EMBL/GenBank/DDBJ databases">
        <title>Draft Genome Assembly of Colletotrichum chlorophyti a pathogen of herbaceous plants.</title>
        <authorList>
            <person name="Gan P."/>
            <person name="Narusaka M."/>
            <person name="Tsushima A."/>
            <person name="Narusaka Y."/>
            <person name="Takano Y."/>
            <person name="Shirasu K."/>
        </authorList>
    </citation>
    <scope>NUCLEOTIDE SEQUENCE [LARGE SCALE GENOMIC DNA]</scope>
    <source>
        <strain evidence="2 3">NTL11</strain>
    </source>
</reference>
<feature type="compositionally biased region" description="Basic and acidic residues" evidence="1">
    <location>
        <begin position="203"/>
        <end position="221"/>
    </location>
</feature>
<dbReference type="OrthoDB" id="5389296at2759"/>
<feature type="compositionally biased region" description="Polar residues" evidence="1">
    <location>
        <begin position="87"/>
        <end position="105"/>
    </location>
</feature>
<sequence length="383" mass="41470">MTQPPSVGYTISGSTPTPRRFLFSKRPPGSQQRTSGNGANGFSGSQRFQSTPRFAPPTSTQRPPSTPVYPGTVRPLRHTDPIDDTLDSSPNDAPPSATRSVLGQNTQRVRDRTDIDIDIASDSQDEDEEAVPPPPTFAMNDSIEIESEPPSFPESSIEESLPKRRRISISPAPSWNEPAKDVARSPQEEPMVPKDDEEDEELPDVKEETSHAPDATPKDEVSGLAGLDSAGTSKTQPTFHRAPRFKVSETEATLQAGLPEAFSPQRRGAKYVAGGLAAELQTWLAEVKGWSGDRPADLVMTIIIDEVCSGNGMYLVRGRRVLKDGNEREEIAARLLLAGEGKLTGLGQRAPVDVGSTVAISQPAWEIVLEGVKWIVVCDWAIS</sequence>
<evidence type="ECO:0000256" key="1">
    <source>
        <dbReference type="SAM" id="MobiDB-lite"/>
    </source>
</evidence>
<name>A0A1Q8RMQ2_9PEZI</name>
<evidence type="ECO:0000313" key="2">
    <source>
        <dbReference type="EMBL" id="OLN85592.1"/>
    </source>
</evidence>
<feature type="compositionally biased region" description="Polar residues" evidence="1">
    <location>
        <begin position="1"/>
        <end position="17"/>
    </location>
</feature>
<comment type="caution">
    <text evidence="2">The sequence shown here is derived from an EMBL/GenBank/DDBJ whole genome shotgun (WGS) entry which is preliminary data.</text>
</comment>
<dbReference type="EMBL" id="MPGH01000162">
    <property type="protein sequence ID" value="OLN85592.1"/>
    <property type="molecule type" value="Genomic_DNA"/>
</dbReference>
<dbReference type="AlphaFoldDB" id="A0A1Q8RMQ2"/>
<organism evidence="2 3">
    <name type="scientific">Colletotrichum chlorophyti</name>
    <dbReference type="NCBI Taxonomy" id="708187"/>
    <lineage>
        <taxon>Eukaryota</taxon>
        <taxon>Fungi</taxon>
        <taxon>Dikarya</taxon>
        <taxon>Ascomycota</taxon>
        <taxon>Pezizomycotina</taxon>
        <taxon>Sordariomycetes</taxon>
        <taxon>Hypocreomycetidae</taxon>
        <taxon>Glomerellales</taxon>
        <taxon>Glomerellaceae</taxon>
        <taxon>Colletotrichum</taxon>
    </lineage>
</organism>
<feature type="region of interest" description="Disordered" evidence="1">
    <location>
        <begin position="1"/>
        <end position="247"/>
    </location>
</feature>
<feature type="compositionally biased region" description="Polar residues" evidence="1">
    <location>
        <begin position="29"/>
        <end position="52"/>
    </location>
</feature>
<protein>
    <submittedName>
        <fullName evidence="2">Uncharacterized protein</fullName>
    </submittedName>
</protein>
<accession>A0A1Q8RMQ2</accession>
<keyword evidence="3" id="KW-1185">Reference proteome</keyword>
<proteinExistence type="predicted"/>
<feature type="compositionally biased region" description="Basic and acidic residues" evidence="1">
    <location>
        <begin position="178"/>
        <end position="194"/>
    </location>
</feature>
<gene>
    <name evidence="2" type="ORF">CCHL11_05772</name>
</gene>
<dbReference type="STRING" id="708187.A0A1Q8RMQ2"/>
<evidence type="ECO:0000313" key="3">
    <source>
        <dbReference type="Proteomes" id="UP000186583"/>
    </source>
</evidence>
<dbReference type="Proteomes" id="UP000186583">
    <property type="component" value="Unassembled WGS sequence"/>
</dbReference>
<feature type="compositionally biased region" description="Acidic residues" evidence="1">
    <location>
        <begin position="116"/>
        <end position="130"/>
    </location>
</feature>